<evidence type="ECO:0008006" key="3">
    <source>
        <dbReference type="Google" id="ProtNLM"/>
    </source>
</evidence>
<dbReference type="InterPro" id="IPR016181">
    <property type="entry name" value="Acyl_CoA_acyltransferase"/>
</dbReference>
<dbReference type="EMBL" id="AUVB01000015">
    <property type="protein sequence ID" value="KGE04849.1"/>
    <property type="molecule type" value="Genomic_DNA"/>
</dbReference>
<dbReference type="STRING" id="1265313.HRUBRA_00526"/>
<dbReference type="RefSeq" id="WP_052094732.1">
    <property type="nucleotide sequence ID" value="NZ_KN234775.1"/>
</dbReference>
<dbReference type="eggNOG" id="COG1670">
    <property type="taxonomic scope" value="Bacteria"/>
</dbReference>
<organism evidence="1 2">
    <name type="scientific">Pseudohaliea rubra DSM 19751</name>
    <dbReference type="NCBI Taxonomy" id="1265313"/>
    <lineage>
        <taxon>Bacteria</taxon>
        <taxon>Pseudomonadati</taxon>
        <taxon>Pseudomonadota</taxon>
        <taxon>Gammaproteobacteria</taxon>
        <taxon>Cellvibrionales</taxon>
        <taxon>Halieaceae</taxon>
        <taxon>Pseudohaliea</taxon>
    </lineage>
</organism>
<gene>
    <name evidence="1" type="ORF">HRUBRA_00526</name>
</gene>
<dbReference type="SUPFAM" id="SSF55729">
    <property type="entry name" value="Acyl-CoA N-acyltransferases (Nat)"/>
    <property type="match status" value="1"/>
</dbReference>
<accession>A0A095X1U1</accession>
<comment type="caution">
    <text evidence="1">The sequence shown here is derived from an EMBL/GenBank/DDBJ whole genome shotgun (WGS) entry which is preliminary data.</text>
</comment>
<dbReference type="AlphaFoldDB" id="A0A095X1U1"/>
<dbReference type="Proteomes" id="UP000029640">
    <property type="component" value="Unassembled WGS sequence"/>
</dbReference>
<dbReference type="HOGENOM" id="CLU_135672_0_0_6"/>
<name>A0A095X1U1_9GAMM</name>
<sequence length="161" mass="18212">MTDSRVQPVAKASGLTDAFVAETFPVPESLEGPGWRLRRLTVEDVDLDYEAVSSSEAHLLARFGPGWPTGLTRRQNLVDLGWHEKEFQRRGSFAYTLVAPNESRVLGCVYLEPTALPGHDAVVRYWVRTSELDTGLEDELGRALRDWLASQWPFRNPCFQH</sequence>
<proteinExistence type="predicted"/>
<evidence type="ECO:0000313" key="2">
    <source>
        <dbReference type="Proteomes" id="UP000029640"/>
    </source>
</evidence>
<dbReference type="Gene3D" id="3.40.630.30">
    <property type="match status" value="1"/>
</dbReference>
<keyword evidence="2" id="KW-1185">Reference proteome</keyword>
<reference evidence="1 2" key="1">
    <citation type="journal article" date="2014" name="Genome Announc.">
        <title>Genome Sequence of Gammaproteobacterial Pseudohaliea rubra Type Strain DSM 19751, Isolated from Coastal Seawater of the Mediterranean Sea.</title>
        <authorList>
            <person name="Spring S."/>
            <person name="Fiebig A."/>
            <person name="Riedel T."/>
            <person name="Goker M."/>
            <person name="Klenk H.P."/>
        </authorList>
    </citation>
    <scope>NUCLEOTIDE SEQUENCE [LARGE SCALE GENOMIC DNA]</scope>
    <source>
        <strain evidence="1 2">DSM 19751</strain>
    </source>
</reference>
<evidence type="ECO:0000313" key="1">
    <source>
        <dbReference type="EMBL" id="KGE04849.1"/>
    </source>
</evidence>
<protein>
    <recommendedName>
        <fullName evidence="3">GNAT family N-acetyltransferase</fullName>
    </recommendedName>
</protein>